<dbReference type="RefSeq" id="WP_009654200.1">
    <property type="nucleotide sequence ID" value="NZ_CAMRIK010000003.1"/>
</dbReference>
<dbReference type="SUPFAM" id="SSF52540">
    <property type="entry name" value="P-loop containing nucleoside triphosphate hydrolases"/>
    <property type="match status" value="1"/>
</dbReference>
<proteinExistence type="predicted"/>
<organism evidence="1">
    <name type="scientific">Raoultella ornithinolytica</name>
    <name type="common">Klebsiella ornithinolytica</name>
    <dbReference type="NCBI Taxonomy" id="54291"/>
    <lineage>
        <taxon>Bacteria</taxon>
        <taxon>Pseudomonadati</taxon>
        <taxon>Pseudomonadota</taxon>
        <taxon>Gammaproteobacteria</taxon>
        <taxon>Enterobacterales</taxon>
        <taxon>Enterobacteriaceae</taxon>
        <taxon>Klebsiella/Raoultella group</taxon>
        <taxon>Raoultella</taxon>
    </lineage>
</organism>
<dbReference type="AlphaFoldDB" id="A0A1V0M396"/>
<name>A0A1V0M396_RAOOR</name>
<protein>
    <submittedName>
        <fullName evidence="1">Uncharacterized protein</fullName>
    </submittedName>
</protein>
<sequence>MKRDNALPALVKANVENYRGAIALYLKQTEDNALVFIIGEAGAGKSYLAKLELPNALYPTPQQFAECDHISTMFTGFDVVIDDILRFDSDKVIECIQAVHASGHRVMVTGQPVDLELCTGLLSRLPVGYRTMFSTLMGHSDLQEMKGKDNSVEPPKTGPVLH</sequence>
<geneLocation type="plasmid" evidence="1">
    <name>pYNKP001-dfrA</name>
</geneLocation>
<dbReference type="InterPro" id="IPR027417">
    <property type="entry name" value="P-loop_NTPase"/>
</dbReference>
<reference evidence="1" key="1">
    <citation type="journal article" date="2017" name="Int. J. Antimicrob. Agents">
        <title>Sequencing and comparative genomics analysis of the IncHI2 plasmids pT5282-mphA and p112298-catA and the IncHI5 plasmid pYNKP001-dfrA.</title>
        <authorList>
            <person name="Liang Q."/>
            <person name="Yin Z."/>
            <person name="Zhao Y."/>
            <person name="Liang L."/>
            <person name="Feng J."/>
            <person name="Zhan Z."/>
            <person name="Wang H."/>
            <person name="Song Y."/>
            <person name="Tong Y."/>
            <person name="Wu W."/>
            <person name="Chen W."/>
            <person name="Wang J."/>
            <person name="Jiang L."/>
            <person name="Zhou D."/>
        </authorList>
    </citation>
    <scope>NUCLEOTIDE SEQUENCE</scope>
    <source>
        <strain evidence="1">YNKP001</strain>
        <plasmid evidence="1">pYNKP001-dfrA</plasmid>
    </source>
</reference>
<accession>A0A1V0M396</accession>
<keyword evidence="1" id="KW-0614">Plasmid</keyword>
<evidence type="ECO:0000313" key="1">
    <source>
        <dbReference type="EMBL" id="ARD69349.1"/>
    </source>
</evidence>
<dbReference type="EMBL" id="KY270853">
    <property type="protein sequence ID" value="ARD69349.1"/>
    <property type="molecule type" value="Genomic_DNA"/>
</dbReference>